<sequence length="510" mass="58540">MRRILFILALPFTLLFAQRVIFGDDFTTFPGSWTLGGTPNEYWSQKETNFFSHSYSVKCTPHSEYRNNVSVWMERAVNFTNYDIGTITFWVYQNTEEGDFLEFSYSTDNGSTWSVAWERDGFYPVWQCITISEIPNSANRIRFTFTSDSGGVNEGVYLDDVIAYGVARTLTVIFYDGMDDFPTNWTLWGNYPWTRVTNRSNSAPYSAKCSPINGYGYYNNQNNGIDRFFRLSDYDYGIFRFSLYRYLEQGRDSIYVQYRLGDTWRTLMTRTGRYQQWASYSFILPRNADGIRFHFKSNDTITYDGVYLDDVILYGVSTPRIDIWTLALTQPPGSVDSGSIVPVQAEIGNNSPAIAGTPVYYRIGNFYNALAIVDPIYPYATTLVNFPEWRVALPPGSYPRKCTTAYFNDFVSGNNTQSGWILVSTPQSIKEGEKERKRVEFISNPRKELTYLFLRSGGRFFLKIYSPTGNLLFASGENSLENLPRLPSGVYIFLLEIGGKGEEKKLVILR</sequence>
<reference evidence="2" key="1">
    <citation type="journal article" date="2020" name="mSystems">
        <title>Genome- and Community-Level Interaction Insights into Carbon Utilization and Element Cycling Functions of Hydrothermarchaeota in Hydrothermal Sediment.</title>
        <authorList>
            <person name="Zhou Z."/>
            <person name="Liu Y."/>
            <person name="Xu W."/>
            <person name="Pan J."/>
            <person name="Luo Z.H."/>
            <person name="Li M."/>
        </authorList>
    </citation>
    <scope>NUCLEOTIDE SEQUENCE [LARGE SCALE GENOMIC DNA]</scope>
    <source>
        <strain evidence="2">SpSt-906</strain>
    </source>
</reference>
<evidence type="ECO:0000256" key="1">
    <source>
        <dbReference type="SAM" id="SignalP"/>
    </source>
</evidence>
<comment type="caution">
    <text evidence="2">The sequence shown here is derived from an EMBL/GenBank/DDBJ whole genome shotgun (WGS) entry which is preliminary data.</text>
</comment>
<feature type="signal peptide" evidence="1">
    <location>
        <begin position="1"/>
        <end position="17"/>
    </location>
</feature>
<dbReference type="AlphaFoldDB" id="A0A7C3UX50"/>
<protein>
    <submittedName>
        <fullName evidence="2">T9SS type A sorting domain-containing protein</fullName>
    </submittedName>
</protein>
<organism evidence="2">
    <name type="scientific">candidate division WOR-3 bacterium</name>
    <dbReference type="NCBI Taxonomy" id="2052148"/>
    <lineage>
        <taxon>Bacteria</taxon>
        <taxon>Bacteria division WOR-3</taxon>
    </lineage>
</organism>
<name>A0A7C3UX50_UNCW3</name>
<accession>A0A7C3UX50</accession>
<dbReference type="EMBL" id="DTMQ01000040">
    <property type="protein sequence ID" value="HGE99621.1"/>
    <property type="molecule type" value="Genomic_DNA"/>
</dbReference>
<proteinExistence type="predicted"/>
<gene>
    <name evidence="2" type="ORF">ENX07_06095</name>
</gene>
<feature type="chain" id="PRO_5028272434" evidence="1">
    <location>
        <begin position="18"/>
        <end position="510"/>
    </location>
</feature>
<evidence type="ECO:0000313" key="2">
    <source>
        <dbReference type="EMBL" id="HGE99621.1"/>
    </source>
</evidence>
<keyword evidence="1" id="KW-0732">Signal</keyword>